<dbReference type="InterPro" id="IPR006447">
    <property type="entry name" value="Myb_dom_plants"/>
</dbReference>
<dbReference type="SUPFAM" id="SSF46689">
    <property type="entry name" value="Homeodomain-like"/>
    <property type="match status" value="1"/>
</dbReference>
<keyword evidence="8" id="KW-1185">Reference proteome</keyword>
<organism evidence="7 8">
    <name type="scientific">Quillaja saponaria</name>
    <name type="common">Soap bark tree</name>
    <dbReference type="NCBI Taxonomy" id="32244"/>
    <lineage>
        <taxon>Eukaryota</taxon>
        <taxon>Viridiplantae</taxon>
        <taxon>Streptophyta</taxon>
        <taxon>Embryophyta</taxon>
        <taxon>Tracheophyta</taxon>
        <taxon>Spermatophyta</taxon>
        <taxon>Magnoliopsida</taxon>
        <taxon>eudicotyledons</taxon>
        <taxon>Gunneridae</taxon>
        <taxon>Pentapetalae</taxon>
        <taxon>rosids</taxon>
        <taxon>fabids</taxon>
        <taxon>Fabales</taxon>
        <taxon>Quillajaceae</taxon>
        <taxon>Quillaja</taxon>
    </lineage>
</organism>
<evidence type="ECO:0000313" key="7">
    <source>
        <dbReference type="EMBL" id="KAJ7968714.1"/>
    </source>
</evidence>
<sequence length="376" mass="42377">MMEGSESREKKKCDRIEEQAKNTSLGSSFQKSSSFDLNEEAGGEESNNDTAEVGDELSGDEENDKRKSDQNTTSVNGTTIRDQGKDQRTPTVRQNVRSKMPRLRWTPELHYSFVHAVEKLGGQERATPKLVLQLMNVRGLSIAHVKSHLQMYRSKKLDETGQVLSHTYRSVQEVDRISKILNQTTSFHQQFKMGNGGIILTSSSNENNLVQGPLGSSLISLSPSDIRSKDSRHQHSWYFNQHSFRRPSSIVSNEVVPSNGFPNSRQVRRTPANITWGNNAFIGQQFGTRPASVGTAELSLGNNTSMRQHLSSSHDTNGNSYSLKKEFESPFRIQLNQEKQWKDQDLQLGLSWRDGNDEEKTRCKSKNEISTKLSLS</sequence>
<name>A0AAD7PVE8_QUISA</name>
<feature type="compositionally biased region" description="Low complexity" evidence="5">
    <location>
        <begin position="24"/>
        <end position="34"/>
    </location>
</feature>
<dbReference type="InterPro" id="IPR001005">
    <property type="entry name" value="SANT/Myb"/>
</dbReference>
<dbReference type="NCBIfam" id="TIGR01557">
    <property type="entry name" value="myb_SHAQKYF"/>
    <property type="match status" value="1"/>
</dbReference>
<dbReference type="PROSITE" id="PS51294">
    <property type="entry name" value="HTH_MYB"/>
    <property type="match status" value="1"/>
</dbReference>
<dbReference type="AlphaFoldDB" id="A0AAD7PVE8"/>
<dbReference type="InterPro" id="IPR009057">
    <property type="entry name" value="Homeodomain-like_sf"/>
</dbReference>
<dbReference type="KEGG" id="qsa:O6P43_012776"/>
<evidence type="ECO:0000256" key="2">
    <source>
        <dbReference type="ARBA" id="ARBA00023015"/>
    </source>
</evidence>
<evidence type="ECO:0000256" key="4">
    <source>
        <dbReference type="ARBA" id="ARBA00023242"/>
    </source>
</evidence>
<dbReference type="Proteomes" id="UP001163823">
    <property type="component" value="Chromosome 5"/>
</dbReference>
<evidence type="ECO:0000256" key="1">
    <source>
        <dbReference type="ARBA" id="ARBA00004123"/>
    </source>
</evidence>
<feature type="region of interest" description="Disordered" evidence="5">
    <location>
        <begin position="1"/>
        <end position="99"/>
    </location>
</feature>
<dbReference type="EMBL" id="JARAOO010000005">
    <property type="protein sequence ID" value="KAJ7968714.1"/>
    <property type="molecule type" value="Genomic_DNA"/>
</dbReference>
<reference evidence="7" key="1">
    <citation type="journal article" date="2023" name="Science">
        <title>Elucidation of the pathway for biosynthesis of saponin adjuvants from the soapbark tree.</title>
        <authorList>
            <person name="Reed J."/>
            <person name="Orme A."/>
            <person name="El-Demerdash A."/>
            <person name="Owen C."/>
            <person name="Martin L.B.B."/>
            <person name="Misra R.C."/>
            <person name="Kikuchi S."/>
            <person name="Rejzek M."/>
            <person name="Martin A.C."/>
            <person name="Harkess A."/>
            <person name="Leebens-Mack J."/>
            <person name="Louveau T."/>
            <person name="Stephenson M.J."/>
            <person name="Osbourn A."/>
        </authorList>
    </citation>
    <scope>NUCLEOTIDE SEQUENCE</scope>
    <source>
        <strain evidence="7">S10</strain>
    </source>
</reference>
<dbReference type="GO" id="GO:0003700">
    <property type="term" value="F:DNA-binding transcription factor activity"/>
    <property type="evidence" value="ECO:0007669"/>
    <property type="project" value="InterPro"/>
</dbReference>
<comment type="subcellular location">
    <subcellularLocation>
        <location evidence="1">Nucleus</location>
    </subcellularLocation>
</comment>
<dbReference type="PANTHER" id="PTHR31314">
    <property type="entry name" value="MYB FAMILY TRANSCRIPTION FACTOR PHL7-LIKE"/>
    <property type="match status" value="1"/>
</dbReference>
<dbReference type="InterPro" id="IPR046955">
    <property type="entry name" value="PHR1-like"/>
</dbReference>
<dbReference type="Gene3D" id="1.10.10.60">
    <property type="entry name" value="Homeodomain-like"/>
    <property type="match status" value="1"/>
</dbReference>
<feature type="domain" description="HTH myb-type" evidence="6">
    <location>
        <begin position="97"/>
        <end position="157"/>
    </location>
</feature>
<dbReference type="GO" id="GO:0003677">
    <property type="term" value="F:DNA binding"/>
    <property type="evidence" value="ECO:0007669"/>
    <property type="project" value="InterPro"/>
</dbReference>
<dbReference type="InterPro" id="IPR017930">
    <property type="entry name" value="Myb_dom"/>
</dbReference>
<comment type="caution">
    <text evidence="7">The sequence shown here is derived from an EMBL/GenBank/DDBJ whole genome shotgun (WGS) entry which is preliminary data.</text>
</comment>
<feature type="compositionally biased region" description="Basic and acidic residues" evidence="5">
    <location>
        <begin position="1"/>
        <end position="20"/>
    </location>
</feature>
<dbReference type="PANTHER" id="PTHR31314:SF164">
    <property type="entry name" value="HTH MYB-TYPE DOMAIN-CONTAINING PROTEIN"/>
    <property type="match status" value="1"/>
</dbReference>
<evidence type="ECO:0000313" key="8">
    <source>
        <dbReference type="Proteomes" id="UP001163823"/>
    </source>
</evidence>
<evidence type="ECO:0000256" key="5">
    <source>
        <dbReference type="SAM" id="MobiDB-lite"/>
    </source>
</evidence>
<protein>
    <submittedName>
        <fullName evidence="7">MYB-like transcription factor family protein</fullName>
    </submittedName>
</protein>
<feature type="region of interest" description="Disordered" evidence="5">
    <location>
        <begin position="355"/>
        <end position="376"/>
    </location>
</feature>
<evidence type="ECO:0000259" key="6">
    <source>
        <dbReference type="PROSITE" id="PS51294"/>
    </source>
</evidence>
<keyword evidence="3" id="KW-0804">Transcription</keyword>
<proteinExistence type="predicted"/>
<gene>
    <name evidence="7" type="ORF">O6P43_012776</name>
</gene>
<dbReference type="FunFam" id="1.10.10.60:FF:000002">
    <property type="entry name" value="Myb family transcription factor"/>
    <property type="match status" value="1"/>
</dbReference>
<keyword evidence="2" id="KW-0805">Transcription regulation</keyword>
<keyword evidence="4" id="KW-0539">Nucleus</keyword>
<accession>A0AAD7PVE8</accession>
<dbReference type="GO" id="GO:0005634">
    <property type="term" value="C:nucleus"/>
    <property type="evidence" value="ECO:0007669"/>
    <property type="project" value="UniProtKB-SubCell"/>
</dbReference>
<feature type="compositionally biased region" description="Polar residues" evidence="5">
    <location>
        <begin position="70"/>
        <end position="81"/>
    </location>
</feature>
<feature type="compositionally biased region" description="Basic and acidic residues" evidence="5">
    <location>
        <begin position="355"/>
        <end position="369"/>
    </location>
</feature>
<dbReference type="Pfam" id="PF00249">
    <property type="entry name" value="Myb_DNA-binding"/>
    <property type="match status" value="1"/>
</dbReference>
<feature type="compositionally biased region" description="Acidic residues" evidence="5">
    <location>
        <begin position="37"/>
        <end position="62"/>
    </location>
</feature>
<evidence type="ECO:0000256" key="3">
    <source>
        <dbReference type="ARBA" id="ARBA00023163"/>
    </source>
</evidence>